<keyword evidence="7" id="KW-1185">Reference proteome</keyword>
<dbReference type="OrthoDB" id="7210494at2"/>
<dbReference type="InterPro" id="IPR028082">
    <property type="entry name" value="Peripla_BP_I"/>
</dbReference>
<dbReference type="Gene3D" id="3.40.50.2300">
    <property type="match status" value="2"/>
</dbReference>
<dbReference type="Pfam" id="PF13458">
    <property type="entry name" value="Peripla_BP_6"/>
    <property type="match status" value="1"/>
</dbReference>
<dbReference type="InterPro" id="IPR051010">
    <property type="entry name" value="BCAA_transport"/>
</dbReference>
<reference evidence="6 7" key="2">
    <citation type="submission" date="2015-02" db="EMBL/GenBank/DDBJ databases">
        <title>The complete genome of Sphingomonas hengshuiensis sp. WHSC-8 isolated from soil of Hengshui Lake.</title>
        <authorList>
            <person name="Wei S."/>
            <person name="Guo J."/>
            <person name="Su C."/>
            <person name="Wu R."/>
            <person name="Zhang Z."/>
            <person name="Liang K."/>
            <person name="Li H."/>
            <person name="Wang T."/>
            <person name="Liu H."/>
            <person name="Zhang C."/>
            <person name="Li Z."/>
            <person name="Wang Q."/>
            <person name="Meng J."/>
        </authorList>
    </citation>
    <scope>NUCLEOTIDE SEQUENCE [LARGE SCALE GENOMIC DNA]</scope>
    <source>
        <strain evidence="6 7">WHSC-8</strain>
    </source>
</reference>
<dbReference type="CDD" id="cd06339">
    <property type="entry name" value="PBP1_YraM_LppC_lipoprotein-like"/>
    <property type="match status" value="1"/>
</dbReference>
<proteinExistence type="inferred from homology"/>
<evidence type="ECO:0000259" key="5">
    <source>
        <dbReference type="Pfam" id="PF13458"/>
    </source>
</evidence>
<reference evidence="6 7" key="1">
    <citation type="journal article" date="2015" name="Int. J. Syst. Evol. Microbiol.">
        <title>Sphingomonas hengshuiensis sp. nov., isolated from lake wetland.</title>
        <authorList>
            <person name="Wei S."/>
            <person name="Wang T."/>
            <person name="Liu H."/>
            <person name="Zhang C."/>
            <person name="Guo J."/>
            <person name="Wang Q."/>
            <person name="Liang K."/>
            <person name="Zhang Z."/>
        </authorList>
    </citation>
    <scope>NUCLEOTIDE SEQUENCE [LARGE SCALE GENOMIC DNA]</scope>
    <source>
        <strain evidence="6 7">WHSC-8</strain>
    </source>
</reference>
<evidence type="ECO:0000313" key="6">
    <source>
        <dbReference type="EMBL" id="AJP72376.1"/>
    </source>
</evidence>
<comment type="similarity">
    <text evidence="1">Belongs to the leucine-binding protein family.</text>
</comment>
<keyword evidence="2" id="KW-0732">Signal</keyword>
<feature type="domain" description="Leucine-binding protein" evidence="5">
    <location>
        <begin position="70"/>
        <end position="389"/>
    </location>
</feature>
<gene>
    <name evidence="6" type="ORF">TS85_12140</name>
</gene>
<dbReference type="PANTHER" id="PTHR30483:SF6">
    <property type="entry name" value="PERIPLASMIC BINDING PROTEIN OF ABC TRANSPORTER FOR NATURAL AMINO ACIDS"/>
    <property type="match status" value="1"/>
</dbReference>
<organism evidence="6 7">
    <name type="scientific">Sphingomonas hengshuiensis</name>
    <dbReference type="NCBI Taxonomy" id="1609977"/>
    <lineage>
        <taxon>Bacteria</taxon>
        <taxon>Pseudomonadati</taxon>
        <taxon>Pseudomonadota</taxon>
        <taxon>Alphaproteobacteria</taxon>
        <taxon>Sphingomonadales</taxon>
        <taxon>Sphingomonadaceae</taxon>
        <taxon>Sphingomonas</taxon>
    </lineage>
</organism>
<dbReference type="RefSeq" id="WP_052507879.1">
    <property type="nucleotide sequence ID" value="NZ_CP010836.1"/>
</dbReference>
<feature type="region of interest" description="Disordered" evidence="4">
    <location>
        <begin position="36"/>
        <end position="62"/>
    </location>
</feature>
<protein>
    <submittedName>
        <fullName evidence="6">ABC transporter substrate-binding protein</fullName>
    </submittedName>
</protein>
<dbReference type="EMBL" id="CP010836">
    <property type="protein sequence ID" value="AJP72376.1"/>
    <property type="molecule type" value="Genomic_DNA"/>
</dbReference>
<dbReference type="Proteomes" id="UP000032300">
    <property type="component" value="Chromosome"/>
</dbReference>
<dbReference type="SUPFAM" id="SSF53822">
    <property type="entry name" value="Periplasmic binding protein-like I"/>
    <property type="match status" value="1"/>
</dbReference>
<dbReference type="GO" id="GO:0006865">
    <property type="term" value="P:amino acid transport"/>
    <property type="evidence" value="ECO:0007669"/>
    <property type="project" value="UniProtKB-KW"/>
</dbReference>
<dbReference type="AlphaFoldDB" id="A0A7U4J8T8"/>
<evidence type="ECO:0000256" key="3">
    <source>
        <dbReference type="ARBA" id="ARBA00022970"/>
    </source>
</evidence>
<keyword evidence="3" id="KW-0813">Transport</keyword>
<sequence>MADGAVQRQRGLKNIVRSAVLGATLFLAACASGPRVIPESQRPAPDTRPAARPPVRPISPGLPQDVQRHRIALLVPLTGPNAGVGRSLQNATQLAILDTKSDAIRITTYDTGAPGGAAAAAQQAIAEGNRLILGPLLAEEARDVAPIAKRSRVPVLSFSNDVTAAGGGTFVLGYSPAQSIERVVNYAARSGITDFVGLMPAGVYGERASTPFLRAVEEAGGKVLTLETFDGRPGSLTAAIAKLGRSPYQAILIAGSAESAVTAVPLVRRSASGKGARLLGTELWNTDSGLGAKAVLNGAWFASVPDNYYRQYAVKYRARFGAAPYRLSTLGYDAVLLTVRIARDWRPGEEFPAARLTDRDGFAGLDGAFRFGRDGIAERALEVQEVKGGTVVTVSPAPANFAGN</sequence>
<dbReference type="KEGG" id="sphi:TS85_12140"/>
<accession>A0A7U4J8T8</accession>
<evidence type="ECO:0000256" key="2">
    <source>
        <dbReference type="ARBA" id="ARBA00022729"/>
    </source>
</evidence>
<dbReference type="PANTHER" id="PTHR30483">
    <property type="entry name" value="LEUCINE-SPECIFIC-BINDING PROTEIN"/>
    <property type="match status" value="1"/>
</dbReference>
<dbReference type="InterPro" id="IPR028081">
    <property type="entry name" value="Leu-bd"/>
</dbReference>
<name>A0A7U4J8T8_9SPHN</name>
<evidence type="ECO:0000256" key="4">
    <source>
        <dbReference type="SAM" id="MobiDB-lite"/>
    </source>
</evidence>
<evidence type="ECO:0000256" key="1">
    <source>
        <dbReference type="ARBA" id="ARBA00010062"/>
    </source>
</evidence>
<evidence type="ECO:0000313" key="7">
    <source>
        <dbReference type="Proteomes" id="UP000032300"/>
    </source>
</evidence>
<keyword evidence="3" id="KW-0029">Amino-acid transport</keyword>